<evidence type="ECO:0000313" key="1">
    <source>
        <dbReference type="EMBL" id="PXX40221.1"/>
    </source>
</evidence>
<dbReference type="Proteomes" id="UP000247792">
    <property type="component" value="Unassembled WGS sequence"/>
</dbReference>
<keyword evidence="2" id="KW-1185">Reference proteome</keyword>
<dbReference type="EMBL" id="QJKB01000008">
    <property type="protein sequence ID" value="PXX40221.1"/>
    <property type="molecule type" value="Genomic_DNA"/>
</dbReference>
<sequence>MPLIAGRHDFPLGVRISAEVSNETIRQSGYQGLHFFDLVKQEEMAT</sequence>
<evidence type="ECO:0000313" key="2">
    <source>
        <dbReference type="Proteomes" id="UP000247792"/>
    </source>
</evidence>
<protein>
    <submittedName>
        <fullName evidence="1">Uncharacterized protein</fullName>
    </submittedName>
</protein>
<gene>
    <name evidence="1" type="ORF">DFR42_10854</name>
</gene>
<comment type="caution">
    <text evidence="1">The sequence shown here is derived from an EMBL/GenBank/DDBJ whole genome shotgun (WGS) entry which is preliminary data.</text>
</comment>
<reference evidence="1 2" key="1">
    <citation type="submission" date="2018-05" db="EMBL/GenBank/DDBJ databases">
        <title>Genomic Encyclopedia of Type Strains, Phase IV (KMG-IV): sequencing the most valuable type-strain genomes for metagenomic binning, comparative biology and taxonomic classification.</title>
        <authorList>
            <person name="Goeker M."/>
        </authorList>
    </citation>
    <scope>NUCLEOTIDE SEQUENCE [LARGE SCALE GENOMIC DNA]</scope>
    <source>
        <strain evidence="1 2">DSM 19792</strain>
    </source>
</reference>
<name>A0A318J0L4_9BURK</name>
<dbReference type="AlphaFoldDB" id="A0A318J0L4"/>
<accession>A0A318J0L4</accession>
<proteinExistence type="predicted"/>
<organism evidence="1 2">
    <name type="scientific">Undibacterium pigrum</name>
    <dbReference type="NCBI Taxonomy" id="401470"/>
    <lineage>
        <taxon>Bacteria</taxon>
        <taxon>Pseudomonadati</taxon>
        <taxon>Pseudomonadota</taxon>
        <taxon>Betaproteobacteria</taxon>
        <taxon>Burkholderiales</taxon>
        <taxon>Oxalobacteraceae</taxon>
        <taxon>Undibacterium</taxon>
    </lineage>
</organism>